<evidence type="ECO:0000256" key="1">
    <source>
        <dbReference type="ARBA" id="ARBA00022741"/>
    </source>
</evidence>
<dbReference type="PANTHER" id="PTHR43272:SF33">
    <property type="entry name" value="AMP-BINDING DOMAIN-CONTAINING PROTEIN-RELATED"/>
    <property type="match status" value="1"/>
</dbReference>
<dbReference type="GO" id="GO:0005524">
    <property type="term" value="F:ATP binding"/>
    <property type="evidence" value="ECO:0007669"/>
    <property type="project" value="UniProtKB-KW"/>
</dbReference>
<protein>
    <submittedName>
        <fullName evidence="6">Alpha/beta fold hydrolase</fullName>
    </submittedName>
</protein>
<dbReference type="Gene3D" id="3.40.50.1820">
    <property type="entry name" value="alpha/beta hydrolase"/>
    <property type="match status" value="1"/>
</dbReference>
<dbReference type="GO" id="GO:0004467">
    <property type="term" value="F:long-chain fatty acid-CoA ligase activity"/>
    <property type="evidence" value="ECO:0007669"/>
    <property type="project" value="TreeGrafter"/>
</dbReference>
<feature type="domain" description="Serine aminopeptidase S33" evidence="5">
    <location>
        <begin position="28"/>
        <end position="256"/>
    </location>
</feature>
<dbReference type="InterPro" id="IPR000073">
    <property type="entry name" value="AB_hydrolase_1"/>
</dbReference>
<accession>A0AAW9PXF5</accession>
<evidence type="ECO:0000256" key="3">
    <source>
        <dbReference type="SAM" id="MobiDB-lite"/>
    </source>
</evidence>
<dbReference type="Gene3D" id="3.40.50.12780">
    <property type="entry name" value="N-terminal domain of ligase-like"/>
    <property type="match status" value="1"/>
</dbReference>
<dbReference type="GO" id="GO:0016787">
    <property type="term" value="F:hydrolase activity"/>
    <property type="evidence" value="ECO:0007669"/>
    <property type="project" value="UniProtKB-KW"/>
</dbReference>
<feature type="domain" description="AMP-dependent synthetase/ligase" evidence="4">
    <location>
        <begin position="306"/>
        <end position="781"/>
    </location>
</feature>
<sequence length="1003" mass="111194">MKHMEGTLLGYEGCHLYYQSWQPEGISQAIVILVHGLGSHSGVFQNVVDYLVPQGYEVYALDLRGHGRSEGQRGYINRWQEFREDLHLLFQQIRSQRACCSYILWGHSLGGTIVLDYVLHYPDNVRGAIVTAPALGKVNISTFKLSLGRVFSKILPRFSLKAGLHNEENAGTPEAQLAYAQDSLRHEYGTARLATEFFATVDWIYNHASELKIPLLIMHGSADRVTLPEASRAFFQRVIFPDKEHREYPDSYHDLYVAENSRKVFTDLEIWLDRHLEGAQTCQFFLENTLQNAALVPLGHTLPSLLEEACQNHPNAKALNQWTENGWRSLSNQAFKSATESLAMGLLSLGLAKGDRVAFLMHNDLNFAIADMGCLLAGLVDVPIDLTQTLENIFFALSHSEAKALIVANLDLLKQIAPYLGKAPNLQQIAIAEVPADWQPTRSAKASSWESPLDSDRSTPSNGLEFTETIPADACLDLHTFLHGTPTEARVEARDIPLPQCLQVFSLNELQVQGQGRATVNNLQILRSRLTSKDLATIIYIPAETGKLVGVMLTHENLSGNALAAFASLKGLEWGDREVSLSFLPLTHVFARCLFYGHLYYSHSVYFSHPNRVLKHLKEVQPTVLASVPLLLEKFYSKIAERNQKLSWWERRISTCALHLAQQYEMGQKPRGLSALHTKLAIKIADGLVYAQWRSLFGDRLKYLLSGGAALSAEIANVFNAAGIPILQGYGLTQTGGVVCFNRLDNNRAGTVGSPIPGVEIAIATDGEILVRGLYVTPGYYKNVEATQAAIDAQGWLHTGDLGAFTANGLLKITGMKKALFKLSTGKYIAPQPLEARLRASTLVKQAAIVGSDRKFCSALIFANLSALRDRVRSLGFPELSVTLTNDELFRHPCILSLYRAEIDAINCHLPYWANIKRFLLSDAELTVGNGLLAESQQIDRAAVTKHFSREIDALYGEGDPSDRKDRKKAKNLETEDAQLDCADYAAIACPIFTQSLNPHFTT</sequence>
<keyword evidence="6" id="KW-0378">Hydrolase</keyword>
<organism evidence="6 7">
    <name type="scientific">Tumidithrix elongata BACA0141</name>
    <dbReference type="NCBI Taxonomy" id="2716417"/>
    <lineage>
        <taxon>Bacteria</taxon>
        <taxon>Bacillati</taxon>
        <taxon>Cyanobacteriota</taxon>
        <taxon>Cyanophyceae</taxon>
        <taxon>Pseudanabaenales</taxon>
        <taxon>Pseudanabaenaceae</taxon>
        <taxon>Tumidithrix</taxon>
        <taxon>Tumidithrix elongata</taxon>
    </lineage>
</organism>
<dbReference type="PANTHER" id="PTHR43272">
    <property type="entry name" value="LONG-CHAIN-FATTY-ACID--COA LIGASE"/>
    <property type="match status" value="1"/>
</dbReference>
<name>A0AAW9PXF5_9CYAN</name>
<gene>
    <name evidence="6" type="ORF">V2H45_13355</name>
</gene>
<dbReference type="SUPFAM" id="SSF53474">
    <property type="entry name" value="alpha/beta-Hydrolases"/>
    <property type="match status" value="1"/>
</dbReference>
<comment type="caution">
    <text evidence="6">The sequence shown here is derived from an EMBL/GenBank/DDBJ whole genome shotgun (WGS) entry which is preliminary data.</text>
</comment>
<dbReference type="InterPro" id="IPR042099">
    <property type="entry name" value="ANL_N_sf"/>
</dbReference>
<evidence type="ECO:0000259" key="5">
    <source>
        <dbReference type="Pfam" id="PF12146"/>
    </source>
</evidence>
<evidence type="ECO:0000313" key="6">
    <source>
        <dbReference type="EMBL" id="MEE3717722.1"/>
    </source>
</evidence>
<dbReference type="InterPro" id="IPR022742">
    <property type="entry name" value="Hydrolase_4"/>
</dbReference>
<dbReference type="Pfam" id="PF12146">
    <property type="entry name" value="Hydrolase_4"/>
    <property type="match status" value="1"/>
</dbReference>
<keyword evidence="1" id="KW-0547">Nucleotide-binding</keyword>
<dbReference type="EMBL" id="JAZBJZ010000050">
    <property type="protein sequence ID" value="MEE3717722.1"/>
    <property type="molecule type" value="Genomic_DNA"/>
</dbReference>
<keyword evidence="2" id="KW-0067">ATP-binding</keyword>
<dbReference type="CDD" id="cd05907">
    <property type="entry name" value="VL_LC_FACS_like"/>
    <property type="match status" value="1"/>
</dbReference>
<dbReference type="Pfam" id="PF23562">
    <property type="entry name" value="AMP-binding_C_3"/>
    <property type="match status" value="1"/>
</dbReference>
<dbReference type="GO" id="GO:0016020">
    <property type="term" value="C:membrane"/>
    <property type="evidence" value="ECO:0007669"/>
    <property type="project" value="TreeGrafter"/>
</dbReference>
<feature type="region of interest" description="Disordered" evidence="3">
    <location>
        <begin position="443"/>
        <end position="464"/>
    </location>
</feature>
<evidence type="ECO:0000259" key="4">
    <source>
        <dbReference type="Pfam" id="PF00501"/>
    </source>
</evidence>
<dbReference type="PRINTS" id="PR00111">
    <property type="entry name" value="ABHYDROLASE"/>
</dbReference>
<proteinExistence type="predicted"/>
<dbReference type="AlphaFoldDB" id="A0AAW9PXF5"/>
<dbReference type="RefSeq" id="WP_330484153.1">
    <property type="nucleotide sequence ID" value="NZ_JAZBJZ010000050.1"/>
</dbReference>
<dbReference type="Pfam" id="PF00501">
    <property type="entry name" value="AMP-binding"/>
    <property type="match status" value="1"/>
</dbReference>
<keyword evidence="7" id="KW-1185">Reference proteome</keyword>
<evidence type="ECO:0000256" key="2">
    <source>
        <dbReference type="ARBA" id="ARBA00022840"/>
    </source>
</evidence>
<reference evidence="6" key="1">
    <citation type="submission" date="2024-01" db="EMBL/GenBank/DDBJ databases">
        <title>Bank of Algae and Cyanobacteria of the Azores (BACA) strain genomes.</title>
        <authorList>
            <person name="Luz R."/>
            <person name="Cordeiro R."/>
            <person name="Fonseca A."/>
            <person name="Goncalves V."/>
        </authorList>
    </citation>
    <scope>NUCLEOTIDE SEQUENCE</scope>
    <source>
        <strain evidence="6">BACA0141</strain>
    </source>
</reference>
<dbReference type="SUPFAM" id="SSF56801">
    <property type="entry name" value="Acetyl-CoA synthetase-like"/>
    <property type="match status" value="1"/>
</dbReference>
<dbReference type="InterPro" id="IPR029058">
    <property type="entry name" value="AB_hydrolase_fold"/>
</dbReference>
<dbReference type="InterPro" id="IPR000873">
    <property type="entry name" value="AMP-dep_synth/lig_dom"/>
</dbReference>
<evidence type="ECO:0000313" key="7">
    <source>
        <dbReference type="Proteomes" id="UP001333818"/>
    </source>
</evidence>
<dbReference type="Proteomes" id="UP001333818">
    <property type="component" value="Unassembled WGS sequence"/>
</dbReference>